<comment type="caution">
    <text evidence="2">The sequence shown here is derived from an EMBL/GenBank/DDBJ whole genome shotgun (WGS) entry which is preliminary data.</text>
</comment>
<name>A0A2T0M4K2_9ACTN</name>
<sequence>MQQWTIEEPGQLTFGDVDSLDVRIVAGRLDVLASDGPPTLEVAEFDSASPLLVTYDEANKELTVAYRDLTWDGLLGWLRRDKRRTVLSITVPKHCRVKAGVVTAPALVAGFEKATNVKSVSGDIVLDGVSGDVAANTVSGAVESRALGGDLSFVSVSGDLTVAHGTPRRLKANSVSGRITADLFLRPTGHVTLNSVSGDILVRLPKNVEADVSFRSTSGRLVSTFDGLSNTNNPGSKTLSGRLGGGMASLSAITVSGEVTLLKGEKE</sequence>
<feature type="domain" description="DUF4097" evidence="1">
    <location>
        <begin position="57"/>
        <end position="261"/>
    </location>
</feature>
<accession>A0A2T0M4K2</accession>
<dbReference type="OrthoDB" id="3367592at2"/>
<evidence type="ECO:0000259" key="1">
    <source>
        <dbReference type="Pfam" id="PF13349"/>
    </source>
</evidence>
<dbReference type="Pfam" id="PF13349">
    <property type="entry name" value="DUF4097"/>
    <property type="match status" value="1"/>
</dbReference>
<keyword evidence="3" id="KW-1185">Reference proteome</keyword>
<evidence type="ECO:0000313" key="3">
    <source>
        <dbReference type="Proteomes" id="UP000238312"/>
    </source>
</evidence>
<reference evidence="2 3" key="1">
    <citation type="submission" date="2018-03" db="EMBL/GenBank/DDBJ databases">
        <title>Genomic Encyclopedia of Type Strains, Phase III (KMG-III): the genomes of soil and plant-associated and newly described type strains.</title>
        <authorList>
            <person name="Whitman W."/>
        </authorList>
    </citation>
    <scope>NUCLEOTIDE SEQUENCE [LARGE SCALE GENOMIC DNA]</scope>
    <source>
        <strain evidence="2 3">CGMCC 4.7104</strain>
    </source>
</reference>
<dbReference type="RefSeq" id="WP_106252218.1">
    <property type="nucleotide sequence ID" value="NZ_JBFAIB010000035.1"/>
</dbReference>
<dbReference type="AlphaFoldDB" id="A0A2T0M4K2"/>
<proteinExistence type="predicted"/>
<protein>
    <submittedName>
        <fullName evidence="2">Putative adhesin</fullName>
    </submittedName>
</protein>
<dbReference type="EMBL" id="PVNG01000034">
    <property type="protein sequence ID" value="PRX51799.1"/>
    <property type="molecule type" value="Genomic_DNA"/>
</dbReference>
<dbReference type="Proteomes" id="UP000238312">
    <property type="component" value="Unassembled WGS sequence"/>
</dbReference>
<dbReference type="InterPro" id="IPR025164">
    <property type="entry name" value="Toastrack_DUF4097"/>
</dbReference>
<gene>
    <name evidence="2" type="ORF">B0I32_13464</name>
</gene>
<evidence type="ECO:0000313" key="2">
    <source>
        <dbReference type="EMBL" id="PRX51799.1"/>
    </source>
</evidence>
<organism evidence="2 3">
    <name type="scientific">Nonomuraea fuscirosea</name>
    <dbReference type="NCBI Taxonomy" id="1291556"/>
    <lineage>
        <taxon>Bacteria</taxon>
        <taxon>Bacillati</taxon>
        <taxon>Actinomycetota</taxon>
        <taxon>Actinomycetes</taxon>
        <taxon>Streptosporangiales</taxon>
        <taxon>Streptosporangiaceae</taxon>
        <taxon>Nonomuraea</taxon>
    </lineage>
</organism>